<dbReference type="Gene3D" id="3.40.50.300">
    <property type="entry name" value="P-loop containing nucleotide triphosphate hydrolases"/>
    <property type="match status" value="1"/>
</dbReference>
<dbReference type="InterPro" id="IPR001482">
    <property type="entry name" value="T2SS/T4SS_dom"/>
</dbReference>
<feature type="region of interest" description="Disordered" evidence="2">
    <location>
        <begin position="25"/>
        <end position="46"/>
    </location>
</feature>
<dbReference type="Pfam" id="PF00437">
    <property type="entry name" value="T2SSE"/>
    <property type="match status" value="1"/>
</dbReference>
<evidence type="ECO:0000313" key="5">
    <source>
        <dbReference type="Proteomes" id="UP000648663"/>
    </source>
</evidence>
<evidence type="ECO:0000313" key="4">
    <source>
        <dbReference type="EMBL" id="GGL84853.1"/>
    </source>
</evidence>
<name>A0ABQ2GC69_9ACTN</name>
<feature type="domain" description="Bacterial type II secretion system protein E" evidence="3">
    <location>
        <begin position="265"/>
        <end position="460"/>
    </location>
</feature>
<dbReference type="PANTHER" id="PTHR30486">
    <property type="entry name" value="TWITCHING MOTILITY PROTEIN PILT"/>
    <property type="match status" value="1"/>
</dbReference>
<keyword evidence="5" id="KW-1185">Reference proteome</keyword>
<organism evidence="4 5">
    <name type="scientific">Modestobacter marinus</name>
    <dbReference type="NCBI Taxonomy" id="477641"/>
    <lineage>
        <taxon>Bacteria</taxon>
        <taxon>Bacillati</taxon>
        <taxon>Actinomycetota</taxon>
        <taxon>Actinomycetes</taxon>
        <taxon>Geodermatophilales</taxon>
        <taxon>Geodermatophilaceae</taxon>
        <taxon>Modestobacter</taxon>
    </lineage>
</organism>
<evidence type="ECO:0000259" key="3">
    <source>
        <dbReference type="Pfam" id="PF00437"/>
    </source>
</evidence>
<feature type="region of interest" description="Disordered" evidence="2">
    <location>
        <begin position="52"/>
        <end position="71"/>
    </location>
</feature>
<comment type="caution">
    <text evidence="4">The sequence shown here is derived from an EMBL/GenBank/DDBJ whole genome shotgun (WGS) entry which is preliminary data.</text>
</comment>
<reference evidence="5" key="1">
    <citation type="journal article" date="2019" name="Int. J. Syst. Evol. Microbiol.">
        <title>The Global Catalogue of Microorganisms (GCM) 10K type strain sequencing project: providing services to taxonomists for standard genome sequencing and annotation.</title>
        <authorList>
            <consortium name="The Broad Institute Genomics Platform"/>
            <consortium name="The Broad Institute Genome Sequencing Center for Infectious Disease"/>
            <person name="Wu L."/>
            <person name="Ma J."/>
        </authorList>
    </citation>
    <scope>NUCLEOTIDE SEQUENCE [LARGE SCALE GENOMIC DNA]</scope>
    <source>
        <strain evidence="5">CGMCC 4.5581</strain>
    </source>
</reference>
<dbReference type="Gene3D" id="3.30.450.380">
    <property type="match status" value="1"/>
</dbReference>
<sequence>MPEHASAPDRPSLADLPLFAGSTATTAASAAHQPAETSSTALPARSTWITDPRALAGPSAPAASESTGLDLPAPVASASELLPEIVPEDLPAGDEETLDWSLVRAFRGQAAERLSGALENRGTMDDASQRELGRSIVTELLRDRIDEQMVAGGSTITVAQQQRLATAIFDSLFGLGRLQPLVDDPEVENIEINGFDNVVLQYSDGRLEYGPPVADSDEELVDFLQFLASRSQSNERPFSPASPELHLRLDGGSRLAANAWITPRPAVVIRLHRLRKVTLGDLVARGMFDEEMASLLRAAVRARLSIVVSGPQGAGKTTLLRALCAELDPWERLGTLETEYELHLHELPEQHKRITAWEARPGSGERGADGRSAGEITLDQIVYGSFRFNLERFVVGEVRGKEVLAMFKAMQGGAGSMSTTHADNARGAIDRLATLAMEAGPHVSEAFAYRQIAEHIDLIVQINLEHGDSADGSPPVRKRYITEILHVERGENSQPATTHVYAPGPDGRAQPGVLPQPLAGLVKFGFDAPSFTESRAA</sequence>
<evidence type="ECO:0000256" key="2">
    <source>
        <dbReference type="SAM" id="MobiDB-lite"/>
    </source>
</evidence>
<dbReference type="CDD" id="cd01130">
    <property type="entry name" value="VirB11-like_ATPase"/>
    <property type="match status" value="1"/>
</dbReference>
<evidence type="ECO:0000256" key="1">
    <source>
        <dbReference type="ARBA" id="ARBA00006611"/>
    </source>
</evidence>
<comment type="similarity">
    <text evidence="1">Belongs to the GSP E family.</text>
</comment>
<accession>A0ABQ2GC69</accession>
<dbReference type="SUPFAM" id="SSF52540">
    <property type="entry name" value="P-loop containing nucleoside triphosphate hydrolases"/>
    <property type="match status" value="1"/>
</dbReference>
<feature type="compositionally biased region" description="Low complexity" evidence="2">
    <location>
        <begin position="25"/>
        <end position="38"/>
    </location>
</feature>
<protein>
    <submittedName>
        <fullName evidence="4">Pilus assembly protein CpaF</fullName>
    </submittedName>
</protein>
<dbReference type="EMBL" id="BMMI01000015">
    <property type="protein sequence ID" value="GGL84853.1"/>
    <property type="molecule type" value="Genomic_DNA"/>
</dbReference>
<dbReference type="InterPro" id="IPR050921">
    <property type="entry name" value="T4SS_GSP_E_ATPase"/>
</dbReference>
<dbReference type="PANTHER" id="PTHR30486:SF6">
    <property type="entry name" value="TYPE IV PILUS RETRACTATION ATPASE PILT"/>
    <property type="match status" value="1"/>
</dbReference>
<proteinExistence type="inferred from homology"/>
<dbReference type="Proteomes" id="UP000648663">
    <property type="component" value="Unassembled WGS sequence"/>
</dbReference>
<gene>
    <name evidence="4" type="primary">cpaF</name>
    <name evidence="4" type="ORF">GCM10011589_46630</name>
</gene>
<feature type="region of interest" description="Disordered" evidence="2">
    <location>
        <begin position="1"/>
        <end position="20"/>
    </location>
</feature>
<dbReference type="InterPro" id="IPR027417">
    <property type="entry name" value="P-loop_NTPase"/>
</dbReference>